<dbReference type="InterPro" id="IPR011604">
    <property type="entry name" value="PDDEXK-like_dom_sf"/>
</dbReference>
<accession>A0A6C0BAH5</accession>
<proteinExistence type="predicted"/>
<feature type="domain" description="PD-(D/E)XK endonuclease-like" evidence="1">
    <location>
        <begin position="136"/>
        <end position="271"/>
    </location>
</feature>
<evidence type="ECO:0000313" key="2">
    <source>
        <dbReference type="EMBL" id="QHS89030.1"/>
    </source>
</evidence>
<dbReference type="EMBL" id="MN739104">
    <property type="protein sequence ID" value="QHS89030.1"/>
    <property type="molecule type" value="Genomic_DNA"/>
</dbReference>
<name>A0A6C0BAH5_9ZZZZ</name>
<evidence type="ECO:0000259" key="1">
    <source>
        <dbReference type="Pfam" id="PF12705"/>
    </source>
</evidence>
<dbReference type="Gene3D" id="3.90.320.10">
    <property type="match status" value="1"/>
</dbReference>
<dbReference type="Pfam" id="PF12705">
    <property type="entry name" value="PDDEXK_1"/>
    <property type="match status" value="1"/>
</dbReference>
<organism evidence="2">
    <name type="scientific">viral metagenome</name>
    <dbReference type="NCBI Taxonomy" id="1070528"/>
    <lineage>
        <taxon>unclassified sequences</taxon>
        <taxon>metagenomes</taxon>
        <taxon>organismal metagenomes</taxon>
    </lineage>
</organism>
<sequence length="280" mass="32800">MATPILSTINAHHRDQHLVFDEPAHRYSITTDPDSKYTSVTTWNHSHFPHFNADNVIKKMMAGQNWNPENKYWGLTAKQIKDQWANNGAAVSGAGTDLHFDIECFMNQDLPDTVSYTHYQLLEHHPGNANTSEEWTYFLKFVQAFPDFKPYRTEWMIYDKELKLAGSIDMVYENPDGTLSIYDWKRSKEISKTNNFMEFATTSCVEHLPNTNYWHYSLQLNTYKAILERRYGKTVTDLYLVRLHPDNPRKTFDLIKCADLSQEIADLFELREEQLQTQTI</sequence>
<reference evidence="2" key="1">
    <citation type="journal article" date="2020" name="Nature">
        <title>Giant virus diversity and host interactions through global metagenomics.</title>
        <authorList>
            <person name="Schulz F."/>
            <person name="Roux S."/>
            <person name="Paez-Espino D."/>
            <person name="Jungbluth S."/>
            <person name="Walsh D.A."/>
            <person name="Denef V.J."/>
            <person name="McMahon K.D."/>
            <person name="Konstantinidis K.T."/>
            <person name="Eloe-Fadrosh E.A."/>
            <person name="Kyrpides N.C."/>
            <person name="Woyke T."/>
        </authorList>
    </citation>
    <scope>NUCLEOTIDE SEQUENCE</scope>
    <source>
        <strain evidence="2">GVMAG-M-3300010158-59</strain>
    </source>
</reference>
<protein>
    <recommendedName>
        <fullName evidence="1">PD-(D/E)XK endonuclease-like domain-containing protein</fullName>
    </recommendedName>
</protein>
<dbReference type="AlphaFoldDB" id="A0A6C0BAH5"/>
<dbReference type="InterPro" id="IPR038726">
    <property type="entry name" value="PDDEXK_AddAB-type"/>
</dbReference>